<dbReference type="InterPro" id="IPR051412">
    <property type="entry name" value="Formin_Homology_Diaphanous_sf"/>
</dbReference>
<feature type="region of interest" description="Disordered" evidence="2">
    <location>
        <begin position="248"/>
        <end position="313"/>
    </location>
</feature>
<dbReference type="PANTHER" id="PTHR45691">
    <property type="entry name" value="PROTEIN DIAPHANOUS"/>
    <property type="match status" value="1"/>
</dbReference>
<dbReference type="AlphaFoldDB" id="A0ABD2PQ56"/>
<comment type="caution">
    <text evidence="4">The sequence shown here is derived from an EMBL/GenBank/DDBJ whole genome shotgun (WGS) entry which is preliminary data.</text>
</comment>
<dbReference type="SUPFAM" id="SSF48371">
    <property type="entry name" value="ARM repeat"/>
    <property type="match status" value="1"/>
</dbReference>
<dbReference type="InterPro" id="IPR011989">
    <property type="entry name" value="ARM-like"/>
</dbReference>
<evidence type="ECO:0000313" key="4">
    <source>
        <dbReference type="EMBL" id="KAL3309630.1"/>
    </source>
</evidence>
<feature type="coiled-coil region" evidence="1">
    <location>
        <begin position="604"/>
        <end position="631"/>
    </location>
</feature>
<feature type="domain" description="FH2" evidence="3">
    <location>
        <begin position="316"/>
        <end position="722"/>
    </location>
</feature>
<dbReference type="EMBL" id="JBJKFK010003708">
    <property type="protein sequence ID" value="KAL3309630.1"/>
    <property type="molecule type" value="Genomic_DNA"/>
</dbReference>
<dbReference type="Pfam" id="PF02181">
    <property type="entry name" value="FH2"/>
    <property type="match status" value="1"/>
</dbReference>
<proteinExistence type="predicted"/>
<evidence type="ECO:0000313" key="5">
    <source>
        <dbReference type="Proteomes" id="UP001626550"/>
    </source>
</evidence>
<evidence type="ECO:0000256" key="2">
    <source>
        <dbReference type="SAM" id="MobiDB-lite"/>
    </source>
</evidence>
<keyword evidence="5" id="KW-1185">Reference proteome</keyword>
<evidence type="ECO:0000259" key="3">
    <source>
        <dbReference type="PROSITE" id="PS51444"/>
    </source>
</evidence>
<dbReference type="Gene3D" id="1.20.58.2220">
    <property type="entry name" value="Formin, FH2 domain"/>
    <property type="match status" value="1"/>
</dbReference>
<dbReference type="SMART" id="SM01139">
    <property type="entry name" value="Drf_FH3"/>
    <property type="match status" value="1"/>
</dbReference>
<dbReference type="InterPro" id="IPR016024">
    <property type="entry name" value="ARM-type_fold"/>
</dbReference>
<feature type="coiled-coil region" evidence="1">
    <location>
        <begin position="215"/>
        <end position="242"/>
    </location>
</feature>
<dbReference type="Gene3D" id="6.10.30.30">
    <property type="match status" value="1"/>
</dbReference>
<accession>A0ABD2PQ56</accession>
<dbReference type="InterPro" id="IPR015425">
    <property type="entry name" value="FH2_Formin"/>
</dbReference>
<dbReference type="SMART" id="SM00498">
    <property type="entry name" value="FH2"/>
    <property type="match status" value="1"/>
</dbReference>
<keyword evidence="1" id="KW-0175">Coiled coil</keyword>
<dbReference type="SUPFAM" id="SSF101447">
    <property type="entry name" value="Formin homology 2 domain (FH2 domain)"/>
    <property type="match status" value="1"/>
</dbReference>
<evidence type="ECO:0000256" key="1">
    <source>
        <dbReference type="SAM" id="Coils"/>
    </source>
</evidence>
<feature type="compositionally biased region" description="Pro residues" evidence="2">
    <location>
        <begin position="254"/>
        <end position="308"/>
    </location>
</feature>
<dbReference type="PANTHER" id="PTHR45691:SF1">
    <property type="entry name" value="FH2 DOMAIN-CONTAINING PROTEIN 1-RELATED"/>
    <property type="match status" value="1"/>
</dbReference>
<dbReference type="Gene3D" id="1.10.238.150">
    <property type="entry name" value="Formin, FH3 diaphanous domain"/>
    <property type="match status" value="1"/>
</dbReference>
<feature type="non-terminal residue" evidence="4">
    <location>
        <position position="1"/>
    </location>
</feature>
<dbReference type="InterPro" id="IPR042201">
    <property type="entry name" value="FH2_Formin_sf"/>
</dbReference>
<dbReference type="PROSITE" id="PS51444">
    <property type="entry name" value="FH2"/>
    <property type="match status" value="1"/>
</dbReference>
<dbReference type="InterPro" id="IPR010472">
    <property type="entry name" value="FH3_dom"/>
</dbReference>
<name>A0ABD2PQ56_9PLAT</name>
<sequence length="796" mass="89840">HQKVLEGLTYRAQWLETRSQSRSPRFLPLVQGLAVEELQSPVIMFLNTLVNQDALCSYEMRSHLRIELASIGLSAALTRLESVDPDRAEAAAIGNHLGIYRAKDEVDREELKDRVDNFRADFGDCDEVYRLLRGMFRNSECETNFLSLLQHLVFLREEPFRQAYLALITHMVTQIVLQTDALDPDPDNDLFTIRTGDIVKELVASITESGFKAQIDSLNEKNLKQAEERQEWQLKYETLKQQVEKGGTILAFGPPAPPPPPPPGGAPPPPPPSKMGGPPPPPPPPPPGGAPPPPPPPGGFKAPAPPSETLPFGMKSKKIFKPQVALKKVHWNKVNPKELKQDSVWVTMKDDFLDSRMEEILTGLDKNFSTNVVSHGPRLVESNSSSCNSIHEVGKQRKQPKILDGKQAQNLAILLGSTKVGPDEWYRRFMTCDEVLIDTSIVEQFLRALPEADVLKKLVDLTPEYAELVEVEQLCCKLGSIKKLHLRLELLLFKMRFEERVKDVKPDIVAATESMQEMRTSQAFRKVLEILLLIGNYLNSGSKNAQSVGFDLQFLMKLENTRDASNHGTLLDFLVEALVDKYPEVVKNLKQDLSTVPAASRVSLDVIKSNILEMSKNMNLLEKELKDYKAQKPEDQFLLVMKQFWEEASQKLQLLQSMSNKLNEKYQDVAAYFAFKPDKYSFESLVADMNGFITAFYKSIDTREKQRLAEEKRKRLALEKELREKAKKEVVSGKPRVQVDENDRNLIDSMMMALQDGAVFTSQNPRVGANRRGNQAMQSRLAMEAASAMRNRPAVR</sequence>
<dbReference type="Gene3D" id="1.25.10.10">
    <property type="entry name" value="Leucine-rich Repeat Variant"/>
    <property type="match status" value="1"/>
</dbReference>
<organism evidence="4 5">
    <name type="scientific">Cichlidogyrus casuarinus</name>
    <dbReference type="NCBI Taxonomy" id="1844966"/>
    <lineage>
        <taxon>Eukaryota</taxon>
        <taxon>Metazoa</taxon>
        <taxon>Spiralia</taxon>
        <taxon>Lophotrochozoa</taxon>
        <taxon>Platyhelminthes</taxon>
        <taxon>Monogenea</taxon>
        <taxon>Monopisthocotylea</taxon>
        <taxon>Dactylogyridea</taxon>
        <taxon>Ancyrocephalidae</taxon>
        <taxon>Cichlidogyrus</taxon>
    </lineage>
</organism>
<dbReference type="Pfam" id="PF06367">
    <property type="entry name" value="Drf_FH3"/>
    <property type="match status" value="1"/>
</dbReference>
<reference evidence="4 5" key="1">
    <citation type="submission" date="2024-11" db="EMBL/GenBank/DDBJ databases">
        <title>Adaptive evolution of stress response genes in parasites aligns with host niche diversity.</title>
        <authorList>
            <person name="Hahn C."/>
            <person name="Resl P."/>
        </authorList>
    </citation>
    <scope>NUCLEOTIDE SEQUENCE [LARGE SCALE GENOMIC DNA]</scope>
    <source>
        <strain evidence="4">EGGRZ-B1_66</strain>
        <tissue evidence="4">Body</tissue>
    </source>
</reference>
<gene>
    <name evidence="4" type="primary">DIAPH1_2</name>
    <name evidence="4" type="ORF">Ciccas_011822</name>
</gene>
<protein>
    <submittedName>
        <fullName evidence="4">Protein diaphanous 1</fullName>
    </submittedName>
</protein>
<dbReference type="Proteomes" id="UP001626550">
    <property type="component" value="Unassembled WGS sequence"/>
</dbReference>